<dbReference type="GO" id="GO:0030313">
    <property type="term" value="C:cell envelope"/>
    <property type="evidence" value="ECO:0007669"/>
    <property type="project" value="UniProtKB-SubCell"/>
</dbReference>
<comment type="subcellular location">
    <subcellularLocation>
        <location evidence="1">Cell envelope</location>
    </subcellularLocation>
</comment>
<sequence length="394" mass="40533">MRRLSTSLRARTAVLAGLLGTLMLTSACGGGTSATGTTSASTLDSVSSAVEAAYTGTDRPLPTTGPAIKPDQNLWIVSCSQGAPGCATPTLALQEAAQSVGWDVTVADGKLDFSTYSTLIRQAIAAKADAIVLVAIDCGSVQQPLTEAKAAGVTVYGLLSFDCDDPTIGAEPLFTASLGLGGADASLATYLESLGETAANYIIDKTDGKAEVVEIYEDDVLFDKYVGQGFETAMKACEGCSFERVTIVAADYAGSAVQSKAAAGVARQPNANAIFAPVDALITLGVGQAARSAKSGTILAGIGGLQPNVEQIAGDGPQTFAAGLPFTRIGWATLDDLNRILSGEEQVDQGIGTQAIDKEHNLPIDPDYYDGNVDGEGRPTVDYVSAYKALWKVS</sequence>
<protein>
    <submittedName>
        <fullName evidence="6">Substrate-binding domain-containing protein</fullName>
    </submittedName>
</protein>
<dbReference type="Gene3D" id="3.40.50.2300">
    <property type="match status" value="2"/>
</dbReference>
<reference evidence="6 7" key="1">
    <citation type="submission" date="2019-12" db="EMBL/GenBank/DDBJ databases">
        <authorList>
            <person name="Kun Z."/>
        </authorList>
    </citation>
    <scope>NUCLEOTIDE SEQUENCE [LARGE SCALE GENOMIC DNA]</scope>
    <source>
        <strain evidence="6 7">YIM 123512</strain>
    </source>
</reference>
<dbReference type="InterPro" id="IPR025997">
    <property type="entry name" value="SBP_2_dom"/>
</dbReference>
<dbReference type="Pfam" id="PF13407">
    <property type="entry name" value="Peripla_BP_4"/>
    <property type="match status" value="1"/>
</dbReference>
<evidence type="ECO:0000313" key="6">
    <source>
        <dbReference type="EMBL" id="MXG89018.1"/>
    </source>
</evidence>
<dbReference type="GO" id="GO:0030246">
    <property type="term" value="F:carbohydrate binding"/>
    <property type="evidence" value="ECO:0007669"/>
    <property type="project" value="UniProtKB-ARBA"/>
</dbReference>
<comment type="caution">
    <text evidence="6">The sequence shown here is derived from an EMBL/GenBank/DDBJ whole genome shotgun (WGS) entry which is preliminary data.</text>
</comment>
<feature type="domain" description="Periplasmic binding protein" evidence="5">
    <location>
        <begin position="92"/>
        <end position="345"/>
    </location>
</feature>
<organism evidence="6 7">
    <name type="scientific">Nocardioides flavescens</name>
    <dbReference type="NCBI Taxonomy" id="2691959"/>
    <lineage>
        <taxon>Bacteria</taxon>
        <taxon>Bacillati</taxon>
        <taxon>Actinomycetota</taxon>
        <taxon>Actinomycetes</taxon>
        <taxon>Propionibacteriales</taxon>
        <taxon>Nocardioidaceae</taxon>
        <taxon>Nocardioides</taxon>
    </lineage>
</organism>
<dbReference type="RefSeq" id="WP_160876057.1">
    <property type="nucleotide sequence ID" value="NZ_WUEK01000003.1"/>
</dbReference>
<gene>
    <name evidence="6" type="ORF">GRQ65_05590</name>
</gene>
<evidence type="ECO:0000256" key="2">
    <source>
        <dbReference type="ARBA" id="ARBA00007639"/>
    </source>
</evidence>
<accession>A0A6L7EU79</accession>
<name>A0A6L7EU79_9ACTN</name>
<feature type="chain" id="PRO_5039048129" evidence="4">
    <location>
        <begin position="28"/>
        <end position="394"/>
    </location>
</feature>
<dbReference type="Proteomes" id="UP000473325">
    <property type="component" value="Unassembled WGS sequence"/>
</dbReference>
<evidence type="ECO:0000256" key="4">
    <source>
        <dbReference type="SAM" id="SignalP"/>
    </source>
</evidence>
<proteinExistence type="inferred from homology"/>
<keyword evidence="7" id="KW-1185">Reference proteome</keyword>
<feature type="signal peptide" evidence="4">
    <location>
        <begin position="1"/>
        <end position="27"/>
    </location>
</feature>
<comment type="similarity">
    <text evidence="2">Belongs to the bacterial solute-binding protein 2 family.</text>
</comment>
<dbReference type="AlphaFoldDB" id="A0A6L7EU79"/>
<dbReference type="EMBL" id="WUEK01000003">
    <property type="protein sequence ID" value="MXG89018.1"/>
    <property type="molecule type" value="Genomic_DNA"/>
</dbReference>
<dbReference type="PROSITE" id="PS51257">
    <property type="entry name" value="PROKAR_LIPOPROTEIN"/>
    <property type="match status" value="1"/>
</dbReference>
<dbReference type="InterPro" id="IPR028082">
    <property type="entry name" value="Peripla_BP_I"/>
</dbReference>
<evidence type="ECO:0000313" key="7">
    <source>
        <dbReference type="Proteomes" id="UP000473325"/>
    </source>
</evidence>
<evidence type="ECO:0000256" key="1">
    <source>
        <dbReference type="ARBA" id="ARBA00004196"/>
    </source>
</evidence>
<dbReference type="PANTHER" id="PTHR46847">
    <property type="entry name" value="D-ALLOSE-BINDING PERIPLASMIC PROTEIN-RELATED"/>
    <property type="match status" value="1"/>
</dbReference>
<evidence type="ECO:0000259" key="5">
    <source>
        <dbReference type="Pfam" id="PF13407"/>
    </source>
</evidence>
<evidence type="ECO:0000256" key="3">
    <source>
        <dbReference type="ARBA" id="ARBA00022729"/>
    </source>
</evidence>
<dbReference type="SUPFAM" id="SSF53822">
    <property type="entry name" value="Periplasmic binding protein-like I"/>
    <property type="match status" value="1"/>
</dbReference>
<dbReference type="PANTHER" id="PTHR46847:SF2">
    <property type="entry name" value="ABC TRANSPORTER SUGAR-BINDING PROTEIN"/>
    <property type="match status" value="1"/>
</dbReference>
<keyword evidence="3 4" id="KW-0732">Signal</keyword>